<evidence type="ECO:0000313" key="3">
    <source>
        <dbReference type="Proteomes" id="UP001634393"/>
    </source>
</evidence>
<evidence type="ECO:0000256" key="1">
    <source>
        <dbReference type="SAM" id="MobiDB-lite"/>
    </source>
</evidence>
<feature type="compositionally biased region" description="Polar residues" evidence="1">
    <location>
        <begin position="486"/>
        <end position="500"/>
    </location>
</feature>
<reference evidence="2 3" key="1">
    <citation type="submission" date="2024-12" db="EMBL/GenBank/DDBJ databases">
        <title>The unique morphological basis and parallel evolutionary history of personate flowers in Penstemon.</title>
        <authorList>
            <person name="Depatie T.H."/>
            <person name="Wessinger C.A."/>
        </authorList>
    </citation>
    <scope>NUCLEOTIDE SEQUENCE [LARGE SCALE GENOMIC DNA]</scope>
    <source>
        <strain evidence="2">WTNN_2</strain>
        <tissue evidence="2">Leaf</tissue>
    </source>
</reference>
<gene>
    <name evidence="2" type="ORF">ACJIZ3_002251</name>
</gene>
<keyword evidence="3" id="KW-1185">Reference proteome</keyword>
<proteinExistence type="predicted"/>
<dbReference type="InterPro" id="IPR006886">
    <property type="entry name" value="RNA_pol_III_Rpc5"/>
</dbReference>
<organism evidence="2 3">
    <name type="scientific">Penstemon smallii</name>
    <dbReference type="NCBI Taxonomy" id="265156"/>
    <lineage>
        <taxon>Eukaryota</taxon>
        <taxon>Viridiplantae</taxon>
        <taxon>Streptophyta</taxon>
        <taxon>Embryophyta</taxon>
        <taxon>Tracheophyta</taxon>
        <taxon>Spermatophyta</taxon>
        <taxon>Magnoliopsida</taxon>
        <taxon>eudicotyledons</taxon>
        <taxon>Gunneridae</taxon>
        <taxon>Pentapetalae</taxon>
        <taxon>asterids</taxon>
        <taxon>lamiids</taxon>
        <taxon>Lamiales</taxon>
        <taxon>Plantaginaceae</taxon>
        <taxon>Cheloneae</taxon>
        <taxon>Penstemon</taxon>
    </lineage>
</organism>
<name>A0ABD3U9M2_9LAMI</name>
<accession>A0ABD3U9M2</accession>
<protein>
    <recommendedName>
        <fullName evidence="4">DNA-directed RNA polymerase III subunit RPC5</fullName>
    </recommendedName>
</protein>
<dbReference type="PANTHER" id="PTHR12069:SF0">
    <property type="entry name" value="DNA-DIRECTED RNA POLYMERASE III SUBUNIT RPC5"/>
    <property type="match status" value="1"/>
</dbReference>
<feature type="compositionally biased region" description="Low complexity" evidence="1">
    <location>
        <begin position="473"/>
        <end position="485"/>
    </location>
</feature>
<sequence length="663" mass="75218">MADMDLDELLDGPSKGPIRPSRYAPKGIKPKPKTEPSPGSVPEYANDTVEMDLEVKPEENVKSEVKKQETDDFMETEERREDVAEAEDRIVRDVYFAPSFDPNTRLYVLQYPLRPLWRPYELEERCEEVRVKPASSELEVDLTVDINSKNYDSCADPRLHTKKQTLSSSWKPPPTNGLALGVLTENKLYLNPIHAVVQLRPSMQHLDEGSKRKNVMSSNLEEMIKAEKSEGEPLAVSKKLSKPSMQKRDSGEGWVPLKYHGSKSDLAARYLNKMMAEEGSPIYFSMSAHDYLDSLCGTLNDRSISKGPPRRSLMTLPLKERFKTWLVNGPPIHRFDALKHLAPEESVEEVLEVLQEHARLVQGLWIPKTLLVKQRDPGINEFARDYVLLLLSKNALIKNSEIPQQQKHAEEMKKVLNVLAVERPAFNDWKLKELPDMSFIKQNPSVVKKQEEEWECLENKINKHYGGRNRPGTKTSSKSSNTINNQVTSKSSNKVATRISNKAAPRSAMSEEAREDIKKALQELFKSIKVCSYQQISQRLRDMAVLKRSTTFAREAVAAAECIDTFPDELQAIVSQVAVNVHGICVPKSSPNHPQYDLFRKVVIDLFVAEGPNAKLKKAPIIEAAKMELKREIPQIEYQKVLQELCVSQGSLWSLRSDENAKL</sequence>
<evidence type="ECO:0000313" key="2">
    <source>
        <dbReference type="EMBL" id="KAL3844848.1"/>
    </source>
</evidence>
<feature type="compositionally biased region" description="Basic and acidic residues" evidence="1">
    <location>
        <begin position="53"/>
        <end position="81"/>
    </location>
</feature>
<feature type="compositionally biased region" description="Acidic residues" evidence="1">
    <location>
        <begin position="1"/>
        <end position="10"/>
    </location>
</feature>
<evidence type="ECO:0008006" key="4">
    <source>
        <dbReference type="Google" id="ProtNLM"/>
    </source>
</evidence>
<dbReference type="PANTHER" id="PTHR12069">
    <property type="entry name" value="DNA-DIRECTED RNA POLYMERASES III 80 KDA POLYPEPTIDE RNA POLYMERASE III SUBUNIT 5"/>
    <property type="match status" value="1"/>
</dbReference>
<dbReference type="Proteomes" id="UP001634393">
    <property type="component" value="Unassembled WGS sequence"/>
</dbReference>
<comment type="caution">
    <text evidence="2">The sequence shown here is derived from an EMBL/GenBank/DDBJ whole genome shotgun (WGS) entry which is preliminary data.</text>
</comment>
<dbReference type="EMBL" id="JBJXBP010000002">
    <property type="protein sequence ID" value="KAL3844848.1"/>
    <property type="molecule type" value="Genomic_DNA"/>
</dbReference>
<feature type="region of interest" description="Disordered" evidence="1">
    <location>
        <begin position="463"/>
        <end position="511"/>
    </location>
</feature>
<dbReference type="Pfam" id="PF04801">
    <property type="entry name" value="RPC5"/>
    <property type="match status" value="1"/>
</dbReference>
<feature type="region of interest" description="Disordered" evidence="1">
    <location>
        <begin position="1"/>
        <end position="81"/>
    </location>
</feature>
<dbReference type="AlphaFoldDB" id="A0ABD3U9M2"/>
<feature type="region of interest" description="Disordered" evidence="1">
    <location>
        <begin position="229"/>
        <end position="253"/>
    </location>
</feature>